<keyword evidence="5" id="KW-1133">Transmembrane helix</keyword>
<evidence type="ECO:0000256" key="3">
    <source>
        <dbReference type="ARBA" id="ARBA00022475"/>
    </source>
</evidence>
<name>A0ABU8UXP3_9ACTN</name>
<evidence type="ECO:0000256" key="4">
    <source>
        <dbReference type="ARBA" id="ARBA00022692"/>
    </source>
</evidence>
<dbReference type="PANTHER" id="PTHR30043">
    <property type="entry name" value="PHOSPHONATES TRANSPORT SYSTEM PERMEASE PROTEIN"/>
    <property type="match status" value="1"/>
</dbReference>
<dbReference type="SUPFAM" id="SSF161098">
    <property type="entry name" value="MetI-like"/>
    <property type="match status" value="1"/>
</dbReference>
<sequence length="146" mass="15178">MDRLTGTTLSGPFSLLLALLAGVGSRPSAAVYQAARSLLSFLAPYPTCIRPDLRHRCRTRALPGVLALLLHDTGVIGKLRAEALEDADPGPVQALRSAGAGGVQIAAHALLPSVTPGLDRIPAVPLTSMCGRRWCWDSSARAGSAS</sequence>
<gene>
    <name evidence="7" type="ORF">WKI71_45305</name>
</gene>
<dbReference type="PANTHER" id="PTHR30043:SF1">
    <property type="entry name" value="ABC TRANSPORT SYSTEM PERMEASE PROTEIN P69"/>
    <property type="match status" value="1"/>
</dbReference>
<dbReference type="InterPro" id="IPR035906">
    <property type="entry name" value="MetI-like_sf"/>
</dbReference>
<evidence type="ECO:0000256" key="5">
    <source>
        <dbReference type="ARBA" id="ARBA00022989"/>
    </source>
</evidence>
<keyword evidence="8" id="KW-1185">Reference proteome</keyword>
<protein>
    <submittedName>
        <fullName evidence="7">Uncharacterized protein</fullName>
    </submittedName>
</protein>
<keyword evidence="6" id="KW-0472">Membrane</keyword>
<dbReference type="EMBL" id="JBBKAK010000002">
    <property type="protein sequence ID" value="MEJ8673000.1"/>
    <property type="molecule type" value="Genomic_DNA"/>
</dbReference>
<evidence type="ECO:0000313" key="8">
    <source>
        <dbReference type="Proteomes" id="UP001376459"/>
    </source>
</evidence>
<dbReference type="Proteomes" id="UP001376459">
    <property type="component" value="Unassembled WGS sequence"/>
</dbReference>
<comment type="caution">
    <text evidence="7">The sequence shown here is derived from an EMBL/GenBank/DDBJ whole genome shotgun (WGS) entry which is preliminary data.</text>
</comment>
<comment type="subcellular location">
    <subcellularLocation>
        <location evidence="1">Cell membrane</location>
        <topology evidence="1">Multi-pass membrane protein</topology>
    </subcellularLocation>
</comment>
<evidence type="ECO:0000256" key="6">
    <source>
        <dbReference type="ARBA" id="ARBA00023136"/>
    </source>
</evidence>
<keyword evidence="4" id="KW-0812">Transmembrane</keyword>
<dbReference type="Gene3D" id="1.10.3720.10">
    <property type="entry name" value="MetI-like"/>
    <property type="match status" value="1"/>
</dbReference>
<evidence type="ECO:0000313" key="7">
    <source>
        <dbReference type="EMBL" id="MEJ8673000.1"/>
    </source>
</evidence>
<organism evidence="7 8">
    <name type="scientific">Streptomyces machairae</name>
    <dbReference type="NCBI Taxonomy" id="3134109"/>
    <lineage>
        <taxon>Bacteria</taxon>
        <taxon>Bacillati</taxon>
        <taxon>Actinomycetota</taxon>
        <taxon>Actinomycetes</taxon>
        <taxon>Kitasatosporales</taxon>
        <taxon>Streptomycetaceae</taxon>
        <taxon>Streptomyces</taxon>
    </lineage>
</organism>
<keyword evidence="2" id="KW-0813">Transport</keyword>
<accession>A0ABU8UXP3</accession>
<reference evidence="7 8" key="1">
    <citation type="submission" date="2024-03" db="EMBL/GenBank/DDBJ databases">
        <title>Novel Streptomyces species of biotechnological and ecological value are a feature of Machair soil.</title>
        <authorList>
            <person name="Prole J.R."/>
            <person name="Goodfellow M."/>
            <person name="Allenby N."/>
            <person name="Ward A.C."/>
        </authorList>
    </citation>
    <scope>NUCLEOTIDE SEQUENCE [LARGE SCALE GENOMIC DNA]</scope>
    <source>
        <strain evidence="7 8">MS1.AVA.1</strain>
    </source>
</reference>
<keyword evidence="3" id="KW-1003">Cell membrane</keyword>
<evidence type="ECO:0000256" key="1">
    <source>
        <dbReference type="ARBA" id="ARBA00004651"/>
    </source>
</evidence>
<proteinExistence type="predicted"/>
<evidence type="ECO:0000256" key="2">
    <source>
        <dbReference type="ARBA" id="ARBA00022448"/>
    </source>
</evidence>